<feature type="domain" description="GH16" evidence="2">
    <location>
        <begin position="1"/>
        <end position="302"/>
    </location>
</feature>
<proteinExistence type="predicted"/>
<dbReference type="AlphaFoldDB" id="A0AA39GPR8"/>
<dbReference type="Gene3D" id="2.60.120.200">
    <property type="match status" value="1"/>
</dbReference>
<dbReference type="GO" id="GO:0009251">
    <property type="term" value="P:glucan catabolic process"/>
    <property type="evidence" value="ECO:0007669"/>
    <property type="project" value="TreeGrafter"/>
</dbReference>
<dbReference type="Proteomes" id="UP001175261">
    <property type="component" value="Unassembled WGS sequence"/>
</dbReference>
<comment type="caution">
    <text evidence="3">The sequence shown here is derived from an EMBL/GenBank/DDBJ whole genome shotgun (WGS) entry which is preliminary data.</text>
</comment>
<dbReference type="PANTHER" id="PTHR10963">
    <property type="entry name" value="GLYCOSYL HYDROLASE-RELATED"/>
    <property type="match status" value="1"/>
</dbReference>
<keyword evidence="4" id="KW-1185">Reference proteome</keyword>
<dbReference type="InterPro" id="IPR000757">
    <property type="entry name" value="Beta-glucanase-like"/>
</dbReference>
<dbReference type="GO" id="GO:0004553">
    <property type="term" value="F:hydrolase activity, hydrolyzing O-glycosyl compounds"/>
    <property type="evidence" value="ECO:0007669"/>
    <property type="project" value="InterPro"/>
</dbReference>
<dbReference type="PANTHER" id="PTHR10963:SF24">
    <property type="entry name" value="GLYCOSIDASE C21B10.07-RELATED"/>
    <property type="match status" value="1"/>
</dbReference>
<dbReference type="Pfam" id="PF26113">
    <property type="entry name" value="GH16_XgeA"/>
    <property type="match status" value="1"/>
</dbReference>
<dbReference type="InterPro" id="IPR002889">
    <property type="entry name" value="WSC_carb-bd"/>
</dbReference>
<name>A0AA39GPR8_SARSR</name>
<dbReference type="InterPro" id="IPR013320">
    <property type="entry name" value="ConA-like_dom_sf"/>
</dbReference>
<gene>
    <name evidence="3" type="ORF">NLU13_0662</name>
</gene>
<evidence type="ECO:0000259" key="1">
    <source>
        <dbReference type="PROSITE" id="PS51212"/>
    </source>
</evidence>
<dbReference type="InterPro" id="IPR050546">
    <property type="entry name" value="Glycosyl_Hydrlase_16"/>
</dbReference>
<dbReference type="PROSITE" id="PS51762">
    <property type="entry name" value="GH16_2"/>
    <property type="match status" value="1"/>
</dbReference>
<protein>
    <submittedName>
        <fullName evidence="3">Uncharacterized protein</fullName>
    </submittedName>
</protein>
<dbReference type="Pfam" id="PF01822">
    <property type="entry name" value="WSC"/>
    <property type="match status" value="1"/>
</dbReference>
<evidence type="ECO:0000313" key="3">
    <source>
        <dbReference type="EMBL" id="KAK0391161.1"/>
    </source>
</evidence>
<dbReference type="SMART" id="SM00321">
    <property type="entry name" value="WSC"/>
    <property type="match status" value="1"/>
</dbReference>
<evidence type="ECO:0000259" key="2">
    <source>
        <dbReference type="PROSITE" id="PS51762"/>
    </source>
</evidence>
<sequence length="525" mass="55743">MSYALQTSYMGESLLSGFNWFNGKDLSNGFVSYQNRSDAEALGLYSLDETTQVVRLGVDANNTVPLDYGRPSIRLESKEAYDHGLFIADFLHMPPSQCGLWPAFWMYGSDWPYGGELDIIEGANTAHRNIISAHTTDGCFQDETSLFIGEQRNTDCAVGTKNIGCGFNPPVADASSYGDAFNAAGGGVYAVQWDSERIKVWHFPRGAIPADIDAKNPQPAGWGLPQAVFGGQKCDVDSYFKNMSIVININFCGDYGDATWASSDTCSSFAPTCDEYVANNPEAFVNAHWDIKYIDAYQLSASSVTPLPATAVPTPVNPSVFPPAPVNPDTIDTFSYLGCFSSGNNFSTFVAGENTPEMTLERCVKSCSNAGHTYAGIFGTQCYCADDLDAGSTRAIENESSCSTPCSGNSTQLCGGGGNSTSSRLFTVYGGVANEEKPLAVPMAGIPSTIKVVICPTATAMSASAVETKIVLPVPVATSQANQTFLKPVSPPTSTPVTAAGVVSLPDWRLGALSSVVVIGFLVLI</sequence>
<dbReference type="CDD" id="cd02181">
    <property type="entry name" value="GH16_fungal_Lam16A_glucanase"/>
    <property type="match status" value="1"/>
</dbReference>
<accession>A0AA39GPR8</accession>
<dbReference type="PROSITE" id="PS51212">
    <property type="entry name" value="WSC"/>
    <property type="match status" value="1"/>
</dbReference>
<evidence type="ECO:0000313" key="4">
    <source>
        <dbReference type="Proteomes" id="UP001175261"/>
    </source>
</evidence>
<dbReference type="SUPFAM" id="SSF49899">
    <property type="entry name" value="Concanavalin A-like lectins/glucanases"/>
    <property type="match status" value="1"/>
</dbReference>
<organism evidence="3 4">
    <name type="scientific">Sarocladium strictum</name>
    <name type="common">Black bundle disease fungus</name>
    <name type="synonym">Acremonium strictum</name>
    <dbReference type="NCBI Taxonomy" id="5046"/>
    <lineage>
        <taxon>Eukaryota</taxon>
        <taxon>Fungi</taxon>
        <taxon>Dikarya</taxon>
        <taxon>Ascomycota</taxon>
        <taxon>Pezizomycotina</taxon>
        <taxon>Sordariomycetes</taxon>
        <taxon>Hypocreomycetidae</taxon>
        <taxon>Hypocreales</taxon>
        <taxon>Sarocladiaceae</taxon>
        <taxon>Sarocladium</taxon>
    </lineage>
</organism>
<reference evidence="3" key="1">
    <citation type="submission" date="2022-10" db="EMBL/GenBank/DDBJ databases">
        <title>Determination and structural analysis of whole genome sequence of Sarocladium strictum F4-1.</title>
        <authorList>
            <person name="Hu L."/>
            <person name="Jiang Y."/>
        </authorList>
    </citation>
    <scope>NUCLEOTIDE SEQUENCE</scope>
    <source>
        <strain evidence="3">F4-1</strain>
    </source>
</reference>
<feature type="domain" description="WSC" evidence="1">
    <location>
        <begin position="333"/>
        <end position="428"/>
    </location>
</feature>
<dbReference type="EMBL" id="JAPDFR010000001">
    <property type="protein sequence ID" value="KAK0391161.1"/>
    <property type="molecule type" value="Genomic_DNA"/>
</dbReference>